<name>D2HIS7_AILME</name>
<proteinExistence type="predicted"/>
<feature type="non-terminal residue" evidence="2">
    <location>
        <position position="87"/>
    </location>
</feature>
<sequence>VSAEGASGYKTDFWGKWVNAFMRVIPADRHVGAMGKRRRGRLLGGQGKQAQNQAQCGRWEGPEFPPGSWEWPLETYFAAQVGSFARG</sequence>
<reference evidence="2" key="1">
    <citation type="journal article" date="2010" name="Nature">
        <title>The sequence and de novo assembly of the giant panda genome.</title>
        <authorList>
            <person name="Li R."/>
            <person name="Fan W."/>
            <person name="Tian G."/>
            <person name="Zhu H."/>
            <person name="He L."/>
            <person name="Cai J."/>
            <person name="Huang Q."/>
            <person name="Cai Q."/>
            <person name="Li B."/>
            <person name="Bai Y."/>
            <person name="Zhang Z."/>
            <person name="Zhang Y."/>
            <person name="Wang W."/>
            <person name="Li J."/>
            <person name="Wei F."/>
            <person name="Li H."/>
            <person name="Jian M."/>
            <person name="Li J."/>
            <person name="Zhang Z."/>
            <person name="Nielsen R."/>
            <person name="Li D."/>
            <person name="Gu W."/>
            <person name="Yang Z."/>
            <person name="Xuan Z."/>
            <person name="Ryder O.A."/>
            <person name="Leung F.C."/>
            <person name="Zhou Y."/>
            <person name="Cao J."/>
            <person name="Sun X."/>
            <person name="Fu Y."/>
            <person name="Fang X."/>
            <person name="Guo X."/>
            <person name="Wang B."/>
            <person name="Hou R."/>
            <person name="Shen F."/>
            <person name="Mu B."/>
            <person name="Ni P."/>
            <person name="Lin R."/>
            <person name="Qian W."/>
            <person name="Wang G."/>
            <person name="Yu C."/>
            <person name="Nie W."/>
            <person name="Wang J."/>
            <person name="Wu Z."/>
            <person name="Liang H."/>
            <person name="Min J."/>
            <person name="Wu Q."/>
            <person name="Cheng S."/>
            <person name="Ruan J."/>
            <person name="Wang M."/>
            <person name="Shi Z."/>
            <person name="Wen M."/>
            <person name="Liu B."/>
            <person name="Ren X."/>
            <person name="Zheng H."/>
            <person name="Dong D."/>
            <person name="Cook K."/>
            <person name="Shan G."/>
            <person name="Zhang H."/>
            <person name="Kosiol C."/>
            <person name="Xie X."/>
            <person name="Lu Z."/>
            <person name="Zheng H."/>
            <person name="Li Y."/>
            <person name="Steiner C.C."/>
            <person name="Lam T.T."/>
            <person name="Lin S."/>
            <person name="Zhang Q."/>
            <person name="Li G."/>
            <person name="Tian J."/>
            <person name="Gong T."/>
            <person name="Liu H."/>
            <person name="Zhang D."/>
            <person name="Fang L."/>
            <person name="Ye C."/>
            <person name="Zhang J."/>
            <person name="Hu W."/>
            <person name="Xu A."/>
            <person name="Ren Y."/>
            <person name="Zhang G."/>
            <person name="Bruford M.W."/>
            <person name="Li Q."/>
            <person name="Ma L."/>
            <person name="Guo Y."/>
            <person name="An N."/>
            <person name="Hu Y."/>
            <person name="Zheng Y."/>
            <person name="Shi Y."/>
            <person name="Li Z."/>
            <person name="Liu Q."/>
            <person name="Chen Y."/>
            <person name="Zhao J."/>
            <person name="Qu N."/>
            <person name="Zhao S."/>
            <person name="Tian F."/>
            <person name="Wang X."/>
            <person name="Wang H."/>
            <person name="Xu L."/>
            <person name="Liu X."/>
            <person name="Vinar T."/>
            <person name="Wang Y."/>
            <person name="Lam T.W."/>
            <person name="Yiu S.M."/>
            <person name="Liu S."/>
            <person name="Zhang H."/>
            <person name="Li D."/>
            <person name="Huang Y."/>
            <person name="Wang X."/>
            <person name="Yang G."/>
            <person name="Jiang Z."/>
            <person name="Wang J."/>
            <person name="Qin N."/>
            <person name="Li L."/>
            <person name="Li J."/>
            <person name="Bolund L."/>
            <person name="Kristiansen K."/>
            <person name="Wong G.K."/>
            <person name="Olson M."/>
            <person name="Zhang X."/>
            <person name="Li S."/>
            <person name="Yang H."/>
            <person name="Wang J."/>
            <person name="Wang J."/>
        </authorList>
    </citation>
    <scope>NUCLEOTIDE SEQUENCE [LARGE SCALE GENOMIC DNA]</scope>
</reference>
<dbReference type="EMBL" id="GL192892">
    <property type="protein sequence ID" value="EFB20113.1"/>
    <property type="molecule type" value="Genomic_DNA"/>
</dbReference>
<accession>D2HIS7</accession>
<feature type="region of interest" description="Disordered" evidence="1">
    <location>
        <begin position="39"/>
        <end position="61"/>
    </location>
</feature>
<feature type="compositionally biased region" description="Low complexity" evidence="1">
    <location>
        <begin position="48"/>
        <end position="57"/>
    </location>
</feature>
<protein>
    <submittedName>
        <fullName evidence="2">Uncharacterized protein</fullName>
    </submittedName>
</protein>
<evidence type="ECO:0000313" key="2">
    <source>
        <dbReference type="EMBL" id="EFB20113.1"/>
    </source>
</evidence>
<feature type="non-terminal residue" evidence="2">
    <location>
        <position position="1"/>
    </location>
</feature>
<dbReference type="AlphaFoldDB" id="D2HIS7"/>
<evidence type="ECO:0000256" key="1">
    <source>
        <dbReference type="SAM" id="MobiDB-lite"/>
    </source>
</evidence>
<organism evidence="2">
    <name type="scientific">Ailuropoda melanoleuca</name>
    <name type="common">Giant panda</name>
    <dbReference type="NCBI Taxonomy" id="9646"/>
    <lineage>
        <taxon>Eukaryota</taxon>
        <taxon>Metazoa</taxon>
        <taxon>Chordata</taxon>
        <taxon>Craniata</taxon>
        <taxon>Vertebrata</taxon>
        <taxon>Euteleostomi</taxon>
        <taxon>Mammalia</taxon>
        <taxon>Eutheria</taxon>
        <taxon>Laurasiatheria</taxon>
        <taxon>Carnivora</taxon>
        <taxon>Caniformia</taxon>
        <taxon>Ursidae</taxon>
        <taxon>Ailuropoda</taxon>
    </lineage>
</organism>
<gene>
    <name evidence="2" type="ORF">PANDA_011147</name>
</gene>
<dbReference type="InParanoid" id="D2HIS7"/>